<dbReference type="Gene3D" id="3.40.33.10">
    <property type="entry name" value="CAP"/>
    <property type="match status" value="1"/>
</dbReference>
<dbReference type="EMBL" id="MHQL01000046">
    <property type="protein sequence ID" value="OHA02080.1"/>
    <property type="molecule type" value="Genomic_DNA"/>
</dbReference>
<feature type="domain" description="SCP" evidence="1">
    <location>
        <begin position="87"/>
        <end position="188"/>
    </location>
</feature>
<organism evidence="2 3">
    <name type="scientific">Candidatus Sungbacteria bacterium RIFCSPHIGHO2_02_FULL_51_29</name>
    <dbReference type="NCBI Taxonomy" id="1802273"/>
    <lineage>
        <taxon>Bacteria</taxon>
        <taxon>Candidatus Sungiibacteriota</taxon>
    </lineage>
</organism>
<dbReference type="PANTHER" id="PTHR31157">
    <property type="entry name" value="SCP DOMAIN-CONTAINING PROTEIN"/>
    <property type="match status" value="1"/>
</dbReference>
<gene>
    <name evidence="2" type="ORF">A3C16_05635</name>
</gene>
<dbReference type="InterPro" id="IPR035940">
    <property type="entry name" value="CAP_sf"/>
</dbReference>
<protein>
    <recommendedName>
        <fullName evidence="1">SCP domain-containing protein</fullName>
    </recommendedName>
</protein>
<evidence type="ECO:0000259" key="1">
    <source>
        <dbReference type="Pfam" id="PF00188"/>
    </source>
</evidence>
<dbReference type="InterPro" id="IPR014044">
    <property type="entry name" value="CAP_dom"/>
</dbReference>
<dbReference type="SUPFAM" id="SSF55797">
    <property type="entry name" value="PR-1-like"/>
    <property type="match status" value="1"/>
</dbReference>
<dbReference type="CDD" id="cd05379">
    <property type="entry name" value="CAP_bacterial"/>
    <property type="match status" value="1"/>
</dbReference>
<sequence>MRRSLLLLFSISLVGAAVAYVLFGMGDVGVRTDGGRPVGQQTEDGFVVAALQKIEKKVITPVPLRRDGDTSTDDAAALTVSGIIRETNEEQEHRGLVSLREVVALNALAETKARDMFRRGYFEHVSPTGENIGDLAVGRYEYVAIGENLALGNYRDDRDVVGAWMNSPGHRANILHAAFTEIGVAARYGVFEGKSTWISVQVFAKPLSACDEPSDALKNSISAEEAELAVLRKVADWQKAALVAMHPETKGEYEEYNRLVDTYNSVVRDVNDAVARIRVRIAHYNEQVGIFNECATDKE</sequence>
<name>A0A1G2KRR4_9BACT</name>
<evidence type="ECO:0000313" key="3">
    <source>
        <dbReference type="Proteomes" id="UP000177811"/>
    </source>
</evidence>
<dbReference type="Pfam" id="PF00188">
    <property type="entry name" value="CAP"/>
    <property type="match status" value="1"/>
</dbReference>
<evidence type="ECO:0000313" key="2">
    <source>
        <dbReference type="EMBL" id="OHA02080.1"/>
    </source>
</evidence>
<accession>A0A1G2KRR4</accession>
<dbReference type="AlphaFoldDB" id="A0A1G2KRR4"/>
<dbReference type="PANTHER" id="PTHR31157:SF1">
    <property type="entry name" value="SCP DOMAIN-CONTAINING PROTEIN"/>
    <property type="match status" value="1"/>
</dbReference>
<dbReference type="Proteomes" id="UP000177811">
    <property type="component" value="Unassembled WGS sequence"/>
</dbReference>
<proteinExistence type="predicted"/>
<reference evidence="2 3" key="1">
    <citation type="journal article" date="2016" name="Nat. Commun.">
        <title>Thousands of microbial genomes shed light on interconnected biogeochemical processes in an aquifer system.</title>
        <authorList>
            <person name="Anantharaman K."/>
            <person name="Brown C.T."/>
            <person name="Hug L.A."/>
            <person name="Sharon I."/>
            <person name="Castelle C.J."/>
            <person name="Probst A.J."/>
            <person name="Thomas B.C."/>
            <person name="Singh A."/>
            <person name="Wilkins M.J."/>
            <person name="Karaoz U."/>
            <person name="Brodie E.L."/>
            <person name="Williams K.H."/>
            <person name="Hubbard S.S."/>
            <person name="Banfield J.F."/>
        </authorList>
    </citation>
    <scope>NUCLEOTIDE SEQUENCE [LARGE SCALE GENOMIC DNA]</scope>
</reference>
<comment type="caution">
    <text evidence="2">The sequence shown here is derived from an EMBL/GenBank/DDBJ whole genome shotgun (WGS) entry which is preliminary data.</text>
</comment>